<accession>A0ABW2V4Z1</accession>
<sequence>MDTRKKRNRWTSLLLIVALLCGLLPAMPAAAAASITITSPSGTETNPSRVTSGLIHVKADITGIDASQIPALYYEVQNISAGTAPEKVTLNKAQQTGLNEITFFNVALTEGTNKITIYLGETTKTVSNSVFVLYSAITGITNLKIDGNSFMDGGIYPKEPKQRFLITGEASNALEVYAYVNGGTRPYYGQVNGGQFYFLVEDIGLTGSSQTDFKLRPGNNEIEIVAVNNTNSYRTKRTFIYDNGNPFVYDVKLKETSSGVTHDLASEPTVTTTMLEVSGKMKVDLDLAQKPATVTKFTYGEIQTNFGGPGSPISNQYFFVTNPPAGSALSNPKVEDGYILYDFTYVHNIGGTGIPNVQTMNFVFYDDRGLSVTVPYTYYYQDPNGAYVEKVHRMEYDGTAWVEREQLATSGENLIGELPSKLKVYVNANTQSITATLDGAPLPVSAVSGGTAIIDLPNTTPDGVRKLSIVPSNGSGPFPTGSKTYDLNITSVPYVIISNLNNGQILKSIASLTCGASTRCITGSVVNATIGTGGGYKLDVVYDGVSIPAANLTENTNGTFTAILPNPSSGTDTEGKHSIIVKLYKIGTPSNTLVTEKMIEFFLFSKDAPEFGDIQLLPRLASELQTFVPAQSPDMYVTNESYVRLEGVMKNASSIKVTVRKKNDKGEPRILWHQVAGGTHTTSGNILSEDAVNGQGAAIPDRLLKDVVNPGGQTEGRFYTYDLKLMPRGDTVIEIEITNGTVTAVKTITISREPLPYRILEPKRLVKNAQGEDQVNINSNFLPIQIEAEGADQVLFGKDPAIRSTADKNLFTYEVRGLKPGKNKIKFTVVRGTQKLNGEFTAFYTNTNLPGSMYKTTISNKMDVFDKSIQLSFPKGTLLKRYNPNDAYPILTNERQILFGIADPLNGRVDRETYKSTDVQVKQGELLLADPAGRFRPASDLYWIDAGTIKDKTDPLQSDKDYTQAALIGSGRDPYAGDVFFGRSNNDLVVPTRTGTLTLKFDPNIRDEAWKYVTVFHFDTFVDYRGIPGSRWRNLGGVVDRSKNTITVPIEKFGFYRVMYMDKSFDDVTSHPWARDALDTLYAKGIMLNKGTYSFVPNDPISRGEFATMLVKIFEIPLQYDSRPTFTDVLEVNPLSNGLYEYKYIETAARVGIVRGTTGGRFSPDAAITREDAAVMIARAADLKLGTDEEKVLKNLQKAFTDANTIDPYARAAVDAITNKGFIEGKENVLLPGQKNPTVRFDPKETFTRAEAAMVAMRVMKAEGKIPK</sequence>
<evidence type="ECO:0000256" key="1">
    <source>
        <dbReference type="SAM" id="SignalP"/>
    </source>
</evidence>
<feature type="domain" description="SLH" evidence="2">
    <location>
        <begin position="1197"/>
        <end position="1268"/>
    </location>
</feature>
<feature type="domain" description="SLH" evidence="2">
    <location>
        <begin position="1061"/>
        <end position="1124"/>
    </location>
</feature>
<dbReference type="Pfam" id="PF00395">
    <property type="entry name" value="SLH"/>
    <property type="match status" value="3"/>
</dbReference>
<comment type="caution">
    <text evidence="3">The sequence shown here is derived from an EMBL/GenBank/DDBJ whole genome shotgun (WGS) entry which is preliminary data.</text>
</comment>
<keyword evidence="1" id="KW-0732">Signal</keyword>
<evidence type="ECO:0000313" key="3">
    <source>
        <dbReference type="EMBL" id="MFC7751186.1"/>
    </source>
</evidence>
<evidence type="ECO:0000313" key="4">
    <source>
        <dbReference type="Proteomes" id="UP001596528"/>
    </source>
</evidence>
<feature type="signal peptide" evidence="1">
    <location>
        <begin position="1"/>
        <end position="31"/>
    </location>
</feature>
<dbReference type="EMBL" id="JBHTGQ010000039">
    <property type="protein sequence ID" value="MFC7751186.1"/>
    <property type="molecule type" value="Genomic_DNA"/>
</dbReference>
<keyword evidence="4" id="KW-1185">Reference proteome</keyword>
<feature type="domain" description="SLH" evidence="2">
    <location>
        <begin position="1128"/>
        <end position="1191"/>
    </location>
</feature>
<dbReference type="RefSeq" id="WP_138789910.1">
    <property type="nucleotide sequence ID" value="NZ_JBHTGQ010000039.1"/>
</dbReference>
<organism evidence="3 4">
    <name type="scientific">Paenibacillus thermoaerophilus</name>
    <dbReference type="NCBI Taxonomy" id="1215385"/>
    <lineage>
        <taxon>Bacteria</taxon>
        <taxon>Bacillati</taxon>
        <taxon>Bacillota</taxon>
        <taxon>Bacilli</taxon>
        <taxon>Bacillales</taxon>
        <taxon>Paenibacillaceae</taxon>
        <taxon>Paenibacillus</taxon>
    </lineage>
</organism>
<protein>
    <submittedName>
        <fullName evidence="3">S-layer homology domain-containing protein</fullName>
    </submittedName>
</protein>
<proteinExistence type="predicted"/>
<dbReference type="InterPro" id="IPR001119">
    <property type="entry name" value="SLH_dom"/>
</dbReference>
<dbReference type="Proteomes" id="UP001596528">
    <property type="component" value="Unassembled WGS sequence"/>
</dbReference>
<dbReference type="PROSITE" id="PS51272">
    <property type="entry name" value="SLH"/>
    <property type="match status" value="3"/>
</dbReference>
<gene>
    <name evidence="3" type="ORF">ACFQWB_14800</name>
</gene>
<evidence type="ECO:0000259" key="2">
    <source>
        <dbReference type="PROSITE" id="PS51272"/>
    </source>
</evidence>
<name>A0ABW2V4Z1_9BACL</name>
<reference evidence="4" key="1">
    <citation type="journal article" date="2019" name="Int. J. Syst. Evol. Microbiol.">
        <title>The Global Catalogue of Microorganisms (GCM) 10K type strain sequencing project: providing services to taxonomists for standard genome sequencing and annotation.</title>
        <authorList>
            <consortium name="The Broad Institute Genomics Platform"/>
            <consortium name="The Broad Institute Genome Sequencing Center for Infectious Disease"/>
            <person name="Wu L."/>
            <person name="Ma J."/>
        </authorList>
    </citation>
    <scope>NUCLEOTIDE SEQUENCE [LARGE SCALE GENOMIC DNA]</scope>
    <source>
        <strain evidence="4">JCM 18657</strain>
    </source>
</reference>
<feature type="chain" id="PRO_5045457701" evidence="1">
    <location>
        <begin position="32"/>
        <end position="1268"/>
    </location>
</feature>